<dbReference type="SUPFAM" id="SSF89447">
    <property type="entry name" value="AbrB/MazE/MraZ-like"/>
    <property type="match status" value="1"/>
</dbReference>
<evidence type="ECO:0000259" key="2">
    <source>
        <dbReference type="PROSITE" id="PS51740"/>
    </source>
</evidence>
<dbReference type="InterPro" id="IPR039052">
    <property type="entry name" value="Antitox_PemI-like"/>
</dbReference>
<evidence type="ECO:0000313" key="3">
    <source>
        <dbReference type="EMBL" id="MCG4564804.1"/>
    </source>
</evidence>
<dbReference type="InterPro" id="IPR007159">
    <property type="entry name" value="SpoVT-AbrB_dom"/>
</dbReference>
<gene>
    <name evidence="3" type="ORF">L0P62_05010</name>
</gene>
<dbReference type="PANTHER" id="PTHR40516:SF1">
    <property type="entry name" value="ANTITOXIN CHPS-RELATED"/>
    <property type="match status" value="1"/>
</dbReference>
<keyword evidence="4" id="KW-1185">Reference proteome</keyword>
<dbReference type="PANTHER" id="PTHR40516">
    <property type="entry name" value="ANTITOXIN CHPS-RELATED"/>
    <property type="match status" value="1"/>
</dbReference>
<dbReference type="EMBL" id="JAKNID010000012">
    <property type="protein sequence ID" value="MCG4564804.1"/>
    <property type="molecule type" value="Genomic_DNA"/>
</dbReference>
<dbReference type="PROSITE" id="PS51740">
    <property type="entry name" value="SPOVT_ABRB"/>
    <property type="match status" value="1"/>
</dbReference>
<proteinExistence type="predicted"/>
<accession>A0A9Q4FLN9</accession>
<dbReference type="RefSeq" id="WP_237915619.1">
    <property type="nucleotide sequence ID" value="NZ_JAKNID010000012.1"/>
</dbReference>
<comment type="caution">
    <text evidence="3">The sequence shown here is derived from an EMBL/GenBank/DDBJ whole genome shotgun (WGS) entry which is preliminary data.</text>
</comment>
<sequence length="85" mass="9939">MRVNLAKWDNSAAIRVPKAILEELNIDSNNFENISFNIDIEGDKLILRKKQEKTKFELLAGKSKREKLNPKMNIDWGKPVEKEVW</sequence>
<dbReference type="Gene3D" id="2.10.260.10">
    <property type="match status" value="1"/>
</dbReference>
<evidence type="ECO:0000313" key="4">
    <source>
        <dbReference type="Proteomes" id="UP001108123"/>
    </source>
</evidence>
<dbReference type="GO" id="GO:0097351">
    <property type="term" value="F:toxin sequestering activity"/>
    <property type="evidence" value="ECO:0007669"/>
    <property type="project" value="InterPro"/>
</dbReference>
<dbReference type="Proteomes" id="UP001108123">
    <property type="component" value="Unassembled WGS sequence"/>
</dbReference>
<protein>
    <submittedName>
        <fullName evidence="3">AbrB/MazE/SpoVT family DNA-binding domain-containing protein</fullName>
    </submittedName>
</protein>
<name>A0A9Q4FLN9_9FIRM</name>
<evidence type="ECO:0000256" key="1">
    <source>
        <dbReference type="PROSITE-ProRule" id="PRU01076"/>
    </source>
</evidence>
<feature type="domain" description="SpoVT-AbrB" evidence="2">
    <location>
        <begin position="3"/>
        <end position="52"/>
    </location>
</feature>
<organism evidence="3 4">
    <name type="scientific">Anaerosalibacter bizertensis</name>
    <dbReference type="NCBI Taxonomy" id="932217"/>
    <lineage>
        <taxon>Bacteria</taxon>
        <taxon>Bacillati</taxon>
        <taxon>Bacillota</taxon>
        <taxon>Tissierellia</taxon>
        <taxon>Tissierellales</taxon>
        <taxon>Sporanaerobacteraceae</taxon>
        <taxon>Anaerosalibacter</taxon>
    </lineage>
</organism>
<dbReference type="SMART" id="SM00966">
    <property type="entry name" value="SpoVT_AbrB"/>
    <property type="match status" value="1"/>
</dbReference>
<dbReference type="InterPro" id="IPR037914">
    <property type="entry name" value="SpoVT-AbrB_sf"/>
</dbReference>
<reference evidence="3" key="1">
    <citation type="submission" date="2022-01" db="EMBL/GenBank/DDBJ databases">
        <title>Collection of gut derived symbiotic bacterial strains cultured from healthy donors.</title>
        <authorList>
            <person name="Lin H."/>
            <person name="Kohout C."/>
            <person name="Waligurski E."/>
            <person name="Pamer E.G."/>
        </authorList>
    </citation>
    <scope>NUCLEOTIDE SEQUENCE</scope>
    <source>
        <strain evidence="3">MSK.14.39</strain>
    </source>
</reference>
<dbReference type="AlphaFoldDB" id="A0A9Q4FLN9"/>
<keyword evidence="1 3" id="KW-0238">DNA-binding</keyword>
<dbReference type="GO" id="GO:0003677">
    <property type="term" value="F:DNA binding"/>
    <property type="evidence" value="ECO:0007669"/>
    <property type="project" value="UniProtKB-UniRule"/>
</dbReference>